<organism evidence="1 2">
    <name type="scientific">Mucuna pruriens</name>
    <name type="common">Velvet bean</name>
    <name type="synonym">Dolichos pruriens</name>
    <dbReference type="NCBI Taxonomy" id="157652"/>
    <lineage>
        <taxon>Eukaryota</taxon>
        <taxon>Viridiplantae</taxon>
        <taxon>Streptophyta</taxon>
        <taxon>Embryophyta</taxon>
        <taxon>Tracheophyta</taxon>
        <taxon>Spermatophyta</taxon>
        <taxon>Magnoliopsida</taxon>
        <taxon>eudicotyledons</taxon>
        <taxon>Gunneridae</taxon>
        <taxon>Pentapetalae</taxon>
        <taxon>rosids</taxon>
        <taxon>fabids</taxon>
        <taxon>Fabales</taxon>
        <taxon>Fabaceae</taxon>
        <taxon>Papilionoideae</taxon>
        <taxon>50 kb inversion clade</taxon>
        <taxon>NPAAA clade</taxon>
        <taxon>indigoferoid/millettioid clade</taxon>
        <taxon>Phaseoleae</taxon>
        <taxon>Mucuna</taxon>
    </lineage>
</organism>
<name>A0A371H8L8_MUCPR</name>
<dbReference type="STRING" id="157652.A0A371H8L8"/>
<dbReference type="OrthoDB" id="413760at2759"/>
<dbReference type="AlphaFoldDB" id="A0A371H8L8"/>
<sequence length="120" mass="13720">MENCNEGGDVYDTEKQDMRASTIQCRGSEFIAATGAINQKNKTEIFVDNQATISIANNSIRHGKTKHFNIKLYFLREMQQSGEFGNQLVDMFTKSLSISKFELLRQKLEFAFSKARRSLL</sequence>
<keyword evidence="2" id="KW-1185">Reference proteome</keyword>
<proteinExistence type="predicted"/>
<gene>
    <name evidence="1" type="primary">GIP</name>
    <name evidence="1" type="ORF">CR513_18001</name>
</gene>
<dbReference type="Proteomes" id="UP000257109">
    <property type="component" value="Unassembled WGS sequence"/>
</dbReference>
<feature type="non-terminal residue" evidence="1">
    <location>
        <position position="1"/>
    </location>
</feature>
<dbReference type="EMBL" id="QJKJ01003323">
    <property type="protein sequence ID" value="RDX99013.1"/>
    <property type="molecule type" value="Genomic_DNA"/>
</dbReference>
<evidence type="ECO:0000313" key="1">
    <source>
        <dbReference type="EMBL" id="RDX99013.1"/>
    </source>
</evidence>
<protein>
    <submittedName>
        <fullName evidence="1">Copia protein</fullName>
    </submittedName>
</protein>
<reference evidence="1" key="1">
    <citation type="submission" date="2018-05" db="EMBL/GenBank/DDBJ databases">
        <title>Draft genome of Mucuna pruriens seed.</title>
        <authorList>
            <person name="Nnadi N.E."/>
            <person name="Vos R."/>
            <person name="Hasami M.H."/>
            <person name="Devisetty U.K."/>
            <person name="Aguiy J.C."/>
        </authorList>
    </citation>
    <scope>NUCLEOTIDE SEQUENCE [LARGE SCALE GENOMIC DNA]</scope>
    <source>
        <strain evidence="1">JCA_2017</strain>
    </source>
</reference>
<evidence type="ECO:0000313" key="2">
    <source>
        <dbReference type="Proteomes" id="UP000257109"/>
    </source>
</evidence>
<accession>A0A371H8L8</accession>
<dbReference type="CDD" id="cd09272">
    <property type="entry name" value="RNase_HI_RT_Ty1"/>
    <property type="match status" value="1"/>
</dbReference>
<comment type="caution">
    <text evidence="1">The sequence shown here is derived from an EMBL/GenBank/DDBJ whole genome shotgun (WGS) entry which is preliminary data.</text>
</comment>